<dbReference type="Pfam" id="PF00593">
    <property type="entry name" value="TonB_dep_Rec_b-barrel"/>
    <property type="match status" value="1"/>
</dbReference>
<dbReference type="InterPro" id="IPR037066">
    <property type="entry name" value="Plug_dom_sf"/>
</dbReference>
<keyword evidence="8" id="KW-0406">Ion transport</keyword>
<keyword evidence="9 13" id="KW-0798">TonB box</keyword>
<feature type="domain" description="TonB-dependent receptor plug" evidence="16">
    <location>
        <begin position="69"/>
        <end position="176"/>
    </location>
</feature>
<dbReference type="GO" id="GO:0015344">
    <property type="term" value="F:siderophore uptake transmembrane transporter activity"/>
    <property type="evidence" value="ECO:0007669"/>
    <property type="project" value="TreeGrafter"/>
</dbReference>
<organism evidence="17 18">
    <name type="scientific">Pseudoxanthomonas wuyuanensis</name>
    <dbReference type="NCBI Taxonomy" id="1073196"/>
    <lineage>
        <taxon>Bacteria</taxon>
        <taxon>Pseudomonadati</taxon>
        <taxon>Pseudomonadota</taxon>
        <taxon>Gammaproteobacteria</taxon>
        <taxon>Lysobacterales</taxon>
        <taxon>Lysobacteraceae</taxon>
        <taxon>Pseudoxanthomonas</taxon>
    </lineage>
</organism>
<evidence type="ECO:0000256" key="5">
    <source>
        <dbReference type="ARBA" id="ARBA00022692"/>
    </source>
</evidence>
<evidence type="ECO:0000256" key="10">
    <source>
        <dbReference type="ARBA" id="ARBA00023136"/>
    </source>
</evidence>
<dbReference type="SUPFAM" id="SSF56935">
    <property type="entry name" value="Porins"/>
    <property type="match status" value="1"/>
</dbReference>
<evidence type="ECO:0000313" key="17">
    <source>
        <dbReference type="EMBL" id="SOD55565.1"/>
    </source>
</evidence>
<keyword evidence="10 12" id="KW-0472">Membrane</keyword>
<dbReference type="Gene3D" id="2.170.130.10">
    <property type="entry name" value="TonB-dependent receptor, plug domain"/>
    <property type="match status" value="1"/>
</dbReference>
<comment type="similarity">
    <text evidence="12 13">Belongs to the TonB-dependent receptor family.</text>
</comment>
<comment type="subcellular location">
    <subcellularLocation>
        <location evidence="1 12">Cell outer membrane</location>
        <topology evidence="1 12">Multi-pass membrane protein</topology>
    </subcellularLocation>
</comment>
<keyword evidence="18" id="KW-1185">Reference proteome</keyword>
<evidence type="ECO:0000256" key="2">
    <source>
        <dbReference type="ARBA" id="ARBA00022448"/>
    </source>
</evidence>
<evidence type="ECO:0000256" key="6">
    <source>
        <dbReference type="ARBA" id="ARBA00022729"/>
    </source>
</evidence>
<feature type="domain" description="TonB-dependent receptor-like beta-barrel" evidence="15">
    <location>
        <begin position="329"/>
        <end position="801"/>
    </location>
</feature>
<feature type="chain" id="PRO_5012606065" evidence="14">
    <location>
        <begin position="22"/>
        <end position="844"/>
    </location>
</feature>
<dbReference type="InterPro" id="IPR012910">
    <property type="entry name" value="Plug_dom"/>
</dbReference>
<evidence type="ECO:0000256" key="9">
    <source>
        <dbReference type="ARBA" id="ARBA00023077"/>
    </source>
</evidence>
<reference evidence="17 18" key="1">
    <citation type="submission" date="2017-09" db="EMBL/GenBank/DDBJ databases">
        <authorList>
            <person name="Ehlers B."/>
            <person name="Leendertz F.H."/>
        </authorList>
    </citation>
    <scope>NUCLEOTIDE SEQUENCE [LARGE SCALE GENOMIC DNA]</scope>
    <source>
        <strain evidence="17 18">CGMCC 1.10978</strain>
    </source>
</reference>
<evidence type="ECO:0000256" key="3">
    <source>
        <dbReference type="ARBA" id="ARBA00022452"/>
    </source>
</evidence>
<dbReference type="InterPro" id="IPR036942">
    <property type="entry name" value="Beta-barrel_TonB_sf"/>
</dbReference>
<dbReference type="PANTHER" id="PTHR32552:SF89">
    <property type="entry name" value="CATECHOLATE SIDEROPHORE RECEPTOR FIU"/>
    <property type="match status" value="1"/>
</dbReference>
<keyword evidence="7" id="KW-0408">Iron</keyword>
<keyword evidence="2 12" id="KW-0813">Transport</keyword>
<evidence type="ECO:0000256" key="11">
    <source>
        <dbReference type="ARBA" id="ARBA00023237"/>
    </source>
</evidence>
<evidence type="ECO:0000256" key="1">
    <source>
        <dbReference type="ARBA" id="ARBA00004571"/>
    </source>
</evidence>
<dbReference type="Proteomes" id="UP000219374">
    <property type="component" value="Unassembled WGS sequence"/>
</dbReference>
<dbReference type="PROSITE" id="PS52016">
    <property type="entry name" value="TONB_DEPENDENT_REC_3"/>
    <property type="match status" value="1"/>
</dbReference>
<evidence type="ECO:0000259" key="16">
    <source>
        <dbReference type="Pfam" id="PF07715"/>
    </source>
</evidence>
<name>A0A286DA80_9GAMM</name>
<dbReference type="AlphaFoldDB" id="A0A286DA80"/>
<evidence type="ECO:0000256" key="14">
    <source>
        <dbReference type="SAM" id="SignalP"/>
    </source>
</evidence>
<keyword evidence="5 12" id="KW-0812">Transmembrane</keyword>
<proteinExistence type="inferred from homology"/>
<dbReference type="Pfam" id="PF07715">
    <property type="entry name" value="Plug"/>
    <property type="match status" value="1"/>
</dbReference>
<evidence type="ECO:0000313" key="18">
    <source>
        <dbReference type="Proteomes" id="UP000219374"/>
    </source>
</evidence>
<dbReference type="RefSeq" id="WP_238394625.1">
    <property type="nucleotide sequence ID" value="NZ_PDWU01000011.1"/>
</dbReference>
<dbReference type="InterPro" id="IPR039426">
    <property type="entry name" value="TonB-dep_rcpt-like"/>
</dbReference>
<keyword evidence="4" id="KW-0410">Iron transport</keyword>
<gene>
    <name evidence="17" type="ORF">SAMN06296416_107188</name>
</gene>
<evidence type="ECO:0000256" key="13">
    <source>
        <dbReference type="RuleBase" id="RU003357"/>
    </source>
</evidence>
<keyword evidence="17" id="KW-0675">Receptor</keyword>
<accession>A0A286DA80</accession>
<protein>
    <submittedName>
        <fullName evidence="17">Outer membrane receptor proteins, mostly Fe transport</fullName>
    </submittedName>
</protein>
<evidence type="ECO:0000256" key="7">
    <source>
        <dbReference type="ARBA" id="ARBA00023004"/>
    </source>
</evidence>
<dbReference type="EMBL" id="OCND01000007">
    <property type="protein sequence ID" value="SOD55565.1"/>
    <property type="molecule type" value="Genomic_DNA"/>
</dbReference>
<dbReference type="GO" id="GO:0009279">
    <property type="term" value="C:cell outer membrane"/>
    <property type="evidence" value="ECO:0007669"/>
    <property type="project" value="UniProtKB-SubCell"/>
</dbReference>
<dbReference type="Gene3D" id="2.40.170.20">
    <property type="entry name" value="TonB-dependent receptor, beta-barrel domain"/>
    <property type="match status" value="1"/>
</dbReference>
<keyword evidence="11 12" id="KW-0998">Cell outer membrane</keyword>
<keyword evidence="6 14" id="KW-0732">Signal</keyword>
<evidence type="ECO:0000256" key="12">
    <source>
        <dbReference type="PROSITE-ProRule" id="PRU01360"/>
    </source>
</evidence>
<keyword evidence="3 12" id="KW-1134">Transmembrane beta strand</keyword>
<evidence type="ECO:0000256" key="8">
    <source>
        <dbReference type="ARBA" id="ARBA00023065"/>
    </source>
</evidence>
<feature type="signal peptide" evidence="14">
    <location>
        <begin position="1"/>
        <end position="21"/>
    </location>
</feature>
<evidence type="ECO:0000256" key="4">
    <source>
        <dbReference type="ARBA" id="ARBA00022496"/>
    </source>
</evidence>
<dbReference type="PANTHER" id="PTHR32552">
    <property type="entry name" value="FERRICHROME IRON RECEPTOR-RELATED"/>
    <property type="match status" value="1"/>
</dbReference>
<sequence length="844" mass="91803">MYGLRGYPYGRIAMAIAIAFAAPVLSNAQEAAVAGPEATATSASGERDKVSDLDAVVVTGSARTQRRFDASYAVNSLTAEEVQKLAPKSYADLLGNVPGIHVESTGGEVQNITRLRGIPTDRGYIIFQQDGLPLYHEIDGHFFNSGEGMHRFDVMNQRVEVVRGGPAPIYASGGAAIVNNILAEGGDQTKGKAQLTLGDTGLYRGEVYQSGALSEDTYYAVGGFLRHHDGYRDNGFPNDQGGQLRANLKHYMEDSWMKVSATFVDDHNVFYLPIPIADPRDPSVSLDPYLDYFTGTMNSPSLRNVNLKYLDSAGVMQSLHRDLADGRHMRFGNIGFQYENSAGDWVVSLKSGYTKGKLSFDALYSTTNPVDGNTFANSYLSRAQGAFGADVASMGYALAGSNGATAYDPYSASGLVMSAQYRAIESEFYSAQADLSAARRFETASGAHDLNIGVYTAFYGTTAFTAYQDMLLEVAGKPRTLDLVAYSAQGAPLGYVTDNGVLRYTTTLNAGEVDAKMFAVYVNDTWEITDRLKLDAGLRHERYSYDGYAQQTVSADLGDADTLADDTTRRFSGATQTHNIDPSVTNWTVGLNYDFTATFGAYGRASHVEIAPQSSVARSIDPTIVETKTDQYELGLKATFDRAYLYLTAFYTKFDPLNASFVAYNPVTGRNDQSVPFIGTAVSKGVEIDGMFRASDWFSLAGAVTVSDPQYRNLQNSAGADPSAVNGNQIVREPKLYGNIRPTFRFLAGNDEIEAYLRYDFVGKAYVDLFNRTALPSYQTLGLGLSWKRGPWGVQLVGDNLTDEKGLTEGNTRTDALAGQGSSEAIYGRPLFGRNFRLVLSRSW</sequence>
<evidence type="ECO:0000259" key="15">
    <source>
        <dbReference type="Pfam" id="PF00593"/>
    </source>
</evidence>
<dbReference type="InterPro" id="IPR000531">
    <property type="entry name" value="Beta-barrel_TonB"/>
</dbReference>